<feature type="binding site" evidence="13">
    <location>
        <position position="366"/>
    </location>
    <ligand>
        <name>Zn(2+)</name>
        <dbReference type="ChEBI" id="CHEBI:29105"/>
        <note>catalytic</note>
    </ligand>
</feature>
<evidence type="ECO:0000256" key="13">
    <source>
        <dbReference type="PIRSR" id="PIRSR600720-2"/>
    </source>
</evidence>
<organism evidence="16">
    <name type="scientific">Zeugodacus cucurbitae</name>
    <name type="common">Melon fruit fly</name>
    <name type="synonym">Bactrocera cucurbitae</name>
    <dbReference type="NCBI Taxonomy" id="28588"/>
    <lineage>
        <taxon>Eukaryota</taxon>
        <taxon>Metazoa</taxon>
        <taxon>Ecdysozoa</taxon>
        <taxon>Arthropoda</taxon>
        <taxon>Hexapoda</taxon>
        <taxon>Insecta</taxon>
        <taxon>Pterygota</taxon>
        <taxon>Neoptera</taxon>
        <taxon>Endopterygota</taxon>
        <taxon>Diptera</taxon>
        <taxon>Brachycera</taxon>
        <taxon>Muscomorpha</taxon>
        <taxon>Tephritoidea</taxon>
        <taxon>Tephritidae</taxon>
        <taxon>Zeugodacus</taxon>
        <taxon>Zeugodacus</taxon>
    </lineage>
</organism>
<keyword evidence="2 13" id="KW-0479">Metal-binding</keyword>
<dbReference type="EMBL" id="GBXI01017095">
    <property type="protein sequence ID" value="JAC97196.1"/>
    <property type="molecule type" value="Transcribed_RNA"/>
</dbReference>
<evidence type="ECO:0000256" key="14">
    <source>
        <dbReference type="PIRSR" id="PIRSR600720-3"/>
    </source>
</evidence>
<gene>
    <name evidence="16" type="primary">Pal2_1</name>
    <name evidence="16" type="ORF">g.22456</name>
</gene>
<evidence type="ECO:0000256" key="2">
    <source>
        <dbReference type="ARBA" id="ARBA00022723"/>
    </source>
</evidence>
<reference evidence="16" key="2">
    <citation type="journal article" date="2015" name="Gigascience">
        <title>Reconstructing a comprehensive transcriptome assembly of a white-pupal translocated strain of the pest fruit fly Bactrocera cucurbitae.</title>
        <authorList>
            <person name="Sim S.B."/>
            <person name="Calla B."/>
            <person name="Hall B."/>
            <person name="DeRego T."/>
            <person name="Geib S.M."/>
        </authorList>
    </citation>
    <scope>NUCLEOTIDE SEQUENCE</scope>
</reference>
<evidence type="ECO:0000256" key="15">
    <source>
        <dbReference type="PROSITE-ProRule" id="PRU00504"/>
    </source>
</evidence>
<comment type="function">
    <text evidence="10">Peptidyl-alpha-hydroxylglycine alpha-amidating lyase that catalyzes an essential reaction in C-terminal alpha-amidation of peptides. Mediates the dismutation of the unstable peptidyl(2-hydroxyglycine) intermediate to glyoxylate and the corresponding desglycine peptide amide. C-terminal amidation of peptides such as neuropeptides is essential for full biological activity.</text>
</comment>
<feature type="non-terminal residue" evidence="16">
    <location>
        <position position="1"/>
    </location>
</feature>
<protein>
    <recommendedName>
        <fullName evidence="1">peptidylamidoglycolate lyase</fullName>
        <ecNumber evidence="1">4.3.2.5</ecNumber>
    </recommendedName>
</protein>
<evidence type="ECO:0000256" key="3">
    <source>
        <dbReference type="ARBA" id="ARBA00022729"/>
    </source>
</evidence>
<evidence type="ECO:0000256" key="10">
    <source>
        <dbReference type="ARBA" id="ARBA00057118"/>
    </source>
</evidence>
<dbReference type="GO" id="GO:0006518">
    <property type="term" value="P:peptide metabolic process"/>
    <property type="evidence" value="ECO:0007669"/>
    <property type="project" value="InterPro"/>
</dbReference>
<dbReference type="InterPro" id="IPR001258">
    <property type="entry name" value="NHL_repeat"/>
</dbReference>
<evidence type="ECO:0000256" key="9">
    <source>
        <dbReference type="ARBA" id="ARBA00050393"/>
    </source>
</evidence>
<evidence type="ECO:0000256" key="6">
    <source>
        <dbReference type="ARBA" id="ARBA00023157"/>
    </source>
</evidence>
<feature type="binding site" evidence="13">
    <location>
        <position position="203"/>
    </location>
    <ligand>
        <name>Ca(2+)</name>
        <dbReference type="ChEBI" id="CHEBI:29108"/>
        <note>structural</note>
    </ligand>
</feature>
<keyword evidence="7" id="KW-0325">Glycoprotein</keyword>
<keyword evidence="4" id="KW-0677">Repeat</keyword>
<evidence type="ECO:0000256" key="4">
    <source>
        <dbReference type="ARBA" id="ARBA00022737"/>
    </source>
</evidence>
<dbReference type="EC" id="4.3.2.5" evidence="1"/>
<evidence type="ECO:0000256" key="5">
    <source>
        <dbReference type="ARBA" id="ARBA00022833"/>
    </source>
</evidence>
<evidence type="ECO:0000256" key="11">
    <source>
        <dbReference type="ARBA" id="ARBA00061296"/>
    </source>
</evidence>
<comment type="cofactor">
    <cofactor evidence="13">
        <name>Zn(2+)</name>
        <dbReference type="ChEBI" id="CHEBI:29105"/>
    </cofactor>
    <text evidence="13">Binds one Zn(2+) ion per subunit.</text>
</comment>
<feature type="binding site" evidence="12">
    <location>
        <position position="382"/>
    </location>
    <ligand>
        <name>a protein</name>
        <dbReference type="ChEBI" id="CHEBI:16541"/>
    </ligand>
    <ligandPart>
        <name>C-terminal Xaa-(2S)-2-hydroxyglycine residue</name>
        <dbReference type="ChEBI" id="CHEBI:142768"/>
    </ligandPart>
</feature>
<proteinExistence type="inferred from homology"/>
<feature type="binding site" evidence="13">
    <location>
        <position position="460"/>
    </location>
    <ligand>
        <name>Zn(2+)</name>
        <dbReference type="ChEBI" id="CHEBI:29105"/>
        <note>catalytic</note>
    </ligand>
</feature>
<feature type="binding site" evidence="13">
    <location>
        <position position="270"/>
    </location>
    <ligand>
        <name>Ca(2+)</name>
        <dbReference type="ChEBI" id="CHEBI:29108"/>
        <note>structural</note>
    </ligand>
</feature>
<feature type="binding site" evidence="12">
    <location>
        <position position="335"/>
    </location>
    <ligand>
        <name>a protein</name>
        <dbReference type="ChEBI" id="CHEBI:16541"/>
    </ligand>
    <ligandPart>
        <name>C-terminal Xaa-(2S)-2-hydroxyglycine residue</name>
        <dbReference type="ChEBI" id="CHEBI:142768"/>
    </ligandPart>
</feature>
<evidence type="ECO:0000313" key="16">
    <source>
        <dbReference type="EMBL" id="JAC97196.1"/>
    </source>
</evidence>
<dbReference type="AlphaFoldDB" id="A0A0A1WE63"/>
<dbReference type="GO" id="GO:0046872">
    <property type="term" value="F:metal ion binding"/>
    <property type="evidence" value="ECO:0007669"/>
    <property type="project" value="UniProtKB-KW"/>
</dbReference>
<comment type="similarity">
    <text evidence="11">Belongs to the peptidyl-alpha-hydroxyglycine alpha-amidating lyase family.</text>
</comment>
<dbReference type="CDD" id="cd14958">
    <property type="entry name" value="NHL_PAL_like"/>
    <property type="match status" value="1"/>
</dbReference>
<dbReference type="SUPFAM" id="SSF101898">
    <property type="entry name" value="NHL repeat"/>
    <property type="match status" value="1"/>
</dbReference>
<feature type="disulfide bond" evidence="14">
    <location>
        <begin position="316"/>
        <end position="336"/>
    </location>
</feature>
<dbReference type="PANTHER" id="PTHR10680:SF37">
    <property type="entry name" value="PEPTIDYL-ALPHA-HYDROXYGLYCINE ALPHA-AMIDATING LYASE 2"/>
    <property type="match status" value="1"/>
</dbReference>
<keyword evidence="13" id="KW-0106">Calcium</keyword>
<evidence type="ECO:0000256" key="12">
    <source>
        <dbReference type="PIRSR" id="PIRSR600720-1"/>
    </source>
</evidence>
<dbReference type="PANTHER" id="PTHR10680">
    <property type="entry name" value="PEPTIDYL-GLYCINE ALPHA-AMIDATING MONOOXYGENASE"/>
    <property type="match status" value="1"/>
</dbReference>
<feature type="binding site" evidence="13">
    <location>
        <position position="268"/>
    </location>
    <ligand>
        <name>Zn(2+)</name>
        <dbReference type="ChEBI" id="CHEBI:29105"/>
        <note>catalytic</note>
    </ligand>
</feature>
<name>A0A0A1WE63_ZEUCU</name>
<comment type="catalytic activity">
    <reaction evidence="9">
        <text>a [peptide]-C-terminal (2S)-2-hydroxyglycine = a [peptide]-C-terminal amide + glyoxylate</text>
        <dbReference type="Rhea" id="RHEA:20924"/>
        <dbReference type="Rhea" id="RHEA-COMP:13485"/>
        <dbReference type="Rhea" id="RHEA-COMP:15321"/>
        <dbReference type="ChEBI" id="CHEBI:36655"/>
        <dbReference type="ChEBI" id="CHEBI:137001"/>
        <dbReference type="ChEBI" id="CHEBI:142768"/>
        <dbReference type="EC" id="4.3.2.5"/>
    </reaction>
    <physiologicalReaction direction="left-to-right" evidence="9">
        <dbReference type="Rhea" id="RHEA:20925"/>
    </physiologicalReaction>
</comment>
<dbReference type="PRINTS" id="PR00790">
    <property type="entry name" value="PAMONOXGNASE"/>
</dbReference>
<evidence type="ECO:0000256" key="1">
    <source>
        <dbReference type="ARBA" id="ARBA00012343"/>
    </source>
</evidence>
<feature type="repeat" description="NHL" evidence="15">
    <location>
        <begin position="307"/>
        <end position="346"/>
    </location>
</feature>
<keyword evidence="6 14" id="KW-1015">Disulfide bond</keyword>
<dbReference type="InterPro" id="IPR011042">
    <property type="entry name" value="6-blade_b-propeller_TolB-like"/>
</dbReference>
<dbReference type="Gene3D" id="2.120.10.30">
    <property type="entry name" value="TolB, C-terminal domain"/>
    <property type="match status" value="1"/>
</dbReference>
<keyword evidence="3" id="KW-0732">Signal</keyword>
<feature type="disulfide bond" evidence="14">
    <location>
        <begin position="378"/>
        <end position="389"/>
    </location>
</feature>
<feature type="binding site" evidence="12">
    <location>
        <position position="216"/>
    </location>
    <ligand>
        <name>a protein</name>
        <dbReference type="ChEBI" id="CHEBI:16541"/>
    </ligand>
    <ligandPart>
        <name>C-terminal Xaa-(2S)-2-hydroxyglycine residue</name>
        <dbReference type="ChEBI" id="CHEBI:142768"/>
    </ligandPart>
</feature>
<evidence type="ECO:0000256" key="8">
    <source>
        <dbReference type="ARBA" id="ARBA00023239"/>
    </source>
</evidence>
<dbReference type="GO" id="GO:0016020">
    <property type="term" value="C:membrane"/>
    <property type="evidence" value="ECO:0007669"/>
    <property type="project" value="InterPro"/>
</dbReference>
<dbReference type="FunFam" id="2.120.10.30:FF:000054">
    <property type="entry name" value="Peptidyl-alpha-hydroxyglycine alpha-amidating lyase 1"/>
    <property type="match status" value="1"/>
</dbReference>
<keyword evidence="8 16" id="KW-0456">Lyase</keyword>
<accession>A0A0A1WE63</accession>
<dbReference type="Pfam" id="PF01436">
    <property type="entry name" value="NHL"/>
    <property type="match status" value="1"/>
</dbReference>
<evidence type="ECO:0000256" key="7">
    <source>
        <dbReference type="ARBA" id="ARBA00023180"/>
    </source>
</evidence>
<reference evidence="16" key="1">
    <citation type="submission" date="2014-11" db="EMBL/GenBank/DDBJ databases">
        <authorList>
            <person name="Geib S."/>
        </authorList>
    </citation>
    <scope>NUCLEOTIDE SEQUENCE</scope>
</reference>
<dbReference type="PROSITE" id="PS51125">
    <property type="entry name" value="NHL"/>
    <property type="match status" value="1"/>
</dbReference>
<dbReference type="InterPro" id="IPR000720">
    <property type="entry name" value="PHM/PAL"/>
</dbReference>
<dbReference type="GO" id="GO:0004598">
    <property type="term" value="F:peptidylamidoglycolate lyase activity"/>
    <property type="evidence" value="ECO:0007669"/>
    <property type="project" value="UniProtKB-EC"/>
</dbReference>
<keyword evidence="5 13" id="KW-0862">Zinc</keyword>
<dbReference type="GO" id="GO:0005576">
    <property type="term" value="C:extracellular region"/>
    <property type="evidence" value="ECO:0007669"/>
    <property type="project" value="TreeGrafter"/>
</dbReference>
<sequence length="491" mass="54109">ILIRKTETRGKQSHDIQCVKSRIYCNADLQVNDYGRLGTKLFAQNSFNQLNRMSNNKQISLVEKLCGLAFILAAVAFDRSACSHLPTHRIDYPEDALTLNERFFNDVRALIKRRLKENAALQELHMDNENVVGINGAAGGGGGVGSRSDSNELLANYERSSAGGGVDGDGGRNVVTPPPTVPTPVLVENWPTESHSFGQVAAVSIDPHGNPVIFHRADRYWDANTFNDSNIFYLIEYGPIKEKTIYILDPKTGAIKSGWGEDMFYMPHGLTIDVHGNYWITDVAMHQAFKFKPFESQPLLTVGKRFKPGSSINHLCKPTSIAVATTGEFFIADGYCNSRILKFNAAGRILRTIPQPPEFLSLQVPHGITLLEHLDLLCIADRENMRVVCPKAGLKSSQGEGQPAATIQEPDLGRVFDVAAYGDIVYAVNGPTSMLPVRGFTIDPRSETIIGHWGEFKNPHSIAVCVNGSALYVTEIGTNHQTNKVWKYVLV</sequence>